<feature type="compositionally biased region" description="Pro residues" evidence="1">
    <location>
        <begin position="301"/>
        <end position="314"/>
    </location>
</feature>
<keyword evidence="3" id="KW-1185">Reference proteome</keyword>
<feature type="compositionally biased region" description="Polar residues" evidence="1">
    <location>
        <begin position="227"/>
        <end position="236"/>
    </location>
</feature>
<gene>
    <name evidence="2" type="ORF">L211DRAFT_898945</name>
</gene>
<proteinExistence type="predicted"/>
<dbReference type="EMBL" id="ML121533">
    <property type="protein sequence ID" value="RPB26912.1"/>
    <property type="molecule type" value="Genomic_DNA"/>
</dbReference>
<feature type="compositionally biased region" description="Basic and acidic residues" evidence="1">
    <location>
        <begin position="1"/>
        <end position="15"/>
    </location>
</feature>
<feature type="region of interest" description="Disordered" evidence="1">
    <location>
        <begin position="1"/>
        <end position="33"/>
    </location>
</feature>
<sequence>MSQDDFSRTKPKDIEQPSTATTGTSRSPLGCVENNSDVKMCLEDLLDQYITALIEKVCFETKESEPSQEPFTGPDPLTTYNALDQKSEFTQAKRPRECVTSQGVGAQPPKRRSTNSGETVKVLTQNKIPTPPVTPEILAYVRSRPSPLGCVKPHVVFRGTPPLPTVPWSFDRDISYLDQAEGAPGDAVPSHELHSSDASTEFTKKRKVQGEGRQQTEGNDKDLVAVASSSHCTTKPTHVAASAPTKLGHRPYPRQAAQLPPLQLPTCYSPSPVLRSPTLSAPSRPTITPSTTNSDHRSPKATPPLQPLLLPTPIPSTFTTPTPNSSTVFKSAASAPRSSGQTSRTTSTTTSTASNRSSHHGSCCVQPPPVAFTGTLVELMKIIRQREPLVANLLEEWMVVSKFSGDTPAQLLEAISQRCRGVVEDTFKRLGFWIPQTSPKIELPPDGSKVAT</sequence>
<feature type="compositionally biased region" description="Low complexity" evidence="1">
    <location>
        <begin position="337"/>
        <end position="356"/>
    </location>
</feature>
<feature type="compositionally biased region" description="Polar residues" evidence="1">
    <location>
        <begin position="16"/>
        <end position="33"/>
    </location>
</feature>
<evidence type="ECO:0000256" key="1">
    <source>
        <dbReference type="SAM" id="MobiDB-lite"/>
    </source>
</evidence>
<feature type="compositionally biased region" description="Low complexity" evidence="1">
    <location>
        <begin position="315"/>
        <end position="327"/>
    </location>
</feature>
<evidence type="ECO:0000313" key="2">
    <source>
        <dbReference type="EMBL" id="RPB26912.1"/>
    </source>
</evidence>
<dbReference type="OrthoDB" id="10381726at2759"/>
<dbReference type="InParanoid" id="A0A3N4M0J6"/>
<protein>
    <submittedName>
        <fullName evidence="2">Uncharacterized protein</fullName>
    </submittedName>
</protein>
<accession>A0A3N4M0J6</accession>
<organism evidence="2 3">
    <name type="scientific">Terfezia boudieri ATCC MYA-4762</name>
    <dbReference type="NCBI Taxonomy" id="1051890"/>
    <lineage>
        <taxon>Eukaryota</taxon>
        <taxon>Fungi</taxon>
        <taxon>Dikarya</taxon>
        <taxon>Ascomycota</taxon>
        <taxon>Pezizomycotina</taxon>
        <taxon>Pezizomycetes</taxon>
        <taxon>Pezizales</taxon>
        <taxon>Pezizaceae</taxon>
        <taxon>Terfezia</taxon>
    </lineage>
</organism>
<feature type="region of interest" description="Disordered" evidence="1">
    <location>
        <begin position="89"/>
        <end position="118"/>
    </location>
</feature>
<feature type="compositionally biased region" description="Polar residues" evidence="1">
    <location>
        <begin position="277"/>
        <end position="293"/>
    </location>
</feature>
<reference evidence="2 3" key="1">
    <citation type="journal article" date="2018" name="Nat. Ecol. Evol.">
        <title>Pezizomycetes genomes reveal the molecular basis of ectomycorrhizal truffle lifestyle.</title>
        <authorList>
            <person name="Murat C."/>
            <person name="Payen T."/>
            <person name="Noel B."/>
            <person name="Kuo A."/>
            <person name="Morin E."/>
            <person name="Chen J."/>
            <person name="Kohler A."/>
            <person name="Krizsan K."/>
            <person name="Balestrini R."/>
            <person name="Da Silva C."/>
            <person name="Montanini B."/>
            <person name="Hainaut M."/>
            <person name="Levati E."/>
            <person name="Barry K.W."/>
            <person name="Belfiori B."/>
            <person name="Cichocki N."/>
            <person name="Clum A."/>
            <person name="Dockter R.B."/>
            <person name="Fauchery L."/>
            <person name="Guy J."/>
            <person name="Iotti M."/>
            <person name="Le Tacon F."/>
            <person name="Lindquist E.A."/>
            <person name="Lipzen A."/>
            <person name="Malagnac F."/>
            <person name="Mello A."/>
            <person name="Molinier V."/>
            <person name="Miyauchi S."/>
            <person name="Poulain J."/>
            <person name="Riccioni C."/>
            <person name="Rubini A."/>
            <person name="Sitrit Y."/>
            <person name="Splivallo R."/>
            <person name="Traeger S."/>
            <person name="Wang M."/>
            <person name="Zifcakova L."/>
            <person name="Wipf D."/>
            <person name="Zambonelli A."/>
            <person name="Paolocci F."/>
            <person name="Nowrousian M."/>
            <person name="Ottonello S."/>
            <person name="Baldrian P."/>
            <person name="Spatafora J.W."/>
            <person name="Henrissat B."/>
            <person name="Nagy L.G."/>
            <person name="Aury J.M."/>
            <person name="Wincker P."/>
            <person name="Grigoriev I.V."/>
            <person name="Bonfante P."/>
            <person name="Martin F.M."/>
        </authorList>
    </citation>
    <scope>NUCLEOTIDE SEQUENCE [LARGE SCALE GENOMIC DNA]</scope>
    <source>
        <strain evidence="2 3">ATCC MYA-4762</strain>
    </source>
</reference>
<dbReference type="Proteomes" id="UP000267821">
    <property type="component" value="Unassembled WGS sequence"/>
</dbReference>
<name>A0A3N4M0J6_9PEZI</name>
<feature type="region of interest" description="Disordered" evidence="1">
    <location>
        <begin position="180"/>
        <end position="364"/>
    </location>
</feature>
<dbReference type="AlphaFoldDB" id="A0A3N4M0J6"/>
<evidence type="ECO:0000313" key="3">
    <source>
        <dbReference type="Proteomes" id="UP000267821"/>
    </source>
</evidence>